<dbReference type="GO" id="GO:0031119">
    <property type="term" value="P:tRNA pseudouridine synthesis"/>
    <property type="evidence" value="ECO:0007669"/>
    <property type="project" value="UniProtKB-UniRule"/>
</dbReference>
<dbReference type="Gene3D" id="3.30.2350.10">
    <property type="entry name" value="Pseudouridine synthase"/>
    <property type="match status" value="1"/>
</dbReference>
<dbReference type="PANTHER" id="PTHR13767">
    <property type="entry name" value="TRNA-PSEUDOURIDINE SYNTHASE"/>
    <property type="match status" value="1"/>
</dbReference>
<dbReference type="InterPro" id="IPR032819">
    <property type="entry name" value="TruB_C"/>
</dbReference>
<keyword evidence="3 5" id="KW-0819">tRNA processing</keyword>
<protein>
    <recommendedName>
        <fullName evidence="5">tRNA pseudouridine synthase B</fullName>
        <ecNumber evidence="5">5.4.99.25</ecNumber>
    </recommendedName>
    <alternativeName>
        <fullName evidence="5">tRNA pseudouridine(55) synthase</fullName>
        <shortName evidence="5">Psi55 synthase</shortName>
    </alternativeName>
    <alternativeName>
        <fullName evidence="5">tRNA pseudouridylate synthase</fullName>
    </alternativeName>
    <alternativeName>
        <fullName evidence="5">tRNA-uridine isomerase</fullName>
    </alternativeName>
</protein>
<feature type="domain" description="tRNA pseudouridylate synthase B C-terminal" evidence="7">
    <location>
        <begin position="173"/>
        <end position="211"/>
    </location>
</feature>
<evidence type="ECO:0000259" key="6">
    <source>
        <dbReference type="Pfam" id="PF01509"/>
    </source>
</evidence>
<organism evidence="8 9">
    <name type="scientific">Ferrithrix thermotolerans DSM 19514</name>
    <dbReference type="NCBI Taxonomy" id="1121881"/>
    <lineage>
        <taxon>Bacteria</taxon>
        <taxon>Bacillati</taxon>
        <taxon>Actinomycetota</taxon>
        <taxon>Acidimicrobiia</taxon>
        <taxon>Acidimicrobiales</taxon>
        <taxon>Acidimicrobiaceae</taxon>
        <taxon>Ferrithrix</taxon>
    </lineage>
</organism>
<comment type="catalytic activity">
    <reaction evidence="1 5">
        <text>uridine(55) in tRNA = pseudouridine(55) in tRNA</text>
        <dbReference type="Rhea" id="RHEA:42532"/>
        <dbReference type="Rhea" id="RHEA-COMP:10101"/>
        <dbReference type="Rhea" id="RHEA-COMP:10102"/>
        <dbReference type="ChEBI" id="CHEBI:65314"/>
        <dbReference type="ChEBI" id="CHEBI:65315"/>
        <dbReference type="EC" id="5.4.99.25"/>
    </reaction>
</comment>
<evidence type="ECO:0000256" key="1">
    <source>
        <dbReference type="ARBA" id="ARBA00000385"/>
    </source>
</evidence>
<dbReference type="HAMAP" id="MF_01080">
    <property type="entry name" value="TruB_bact"/>
    <property type="match status" value="1"/>
</dbReference>
<dbReference type="NCBIfam" id="TIGR00431">
    <property type="entry name" value="TruB"/>
    <property type="match status" value="1"/>
</dbReference>
<evidence type="ECO:0000313" key="8">
    <source>
        <dbReference type="EMBL" id="SHE46229.1"/>
    </source>
</evidence>
<dbReference type="STRING" id="1121881.SAMN02745225_00679"/>
<evidence type="ECO:0000256" key="5">
    <source>
        <dbReference type="HAMAP-Rule" id="MF_01080"/>
    </source>
</evidence>
<feature type="active site" description="Nucleophile" evidence="5">
    <location>
        <position position="39"/>
    </location>
</feature>
<evidence type="ECO:0000256" key="4">
    <source>
        <dbReference type="ARBA" id="ARBA00023235"/>
    </source>
</evidence>
<name>A0A1M4TNY7_9ACTN</name>
<dbReference type="GO" id="GO:0160148">
    <property type="term" value="F:tRNA pseudouridine(55) synthase activity"/>
    <property type="evidence" value="ECO:0007669"/>
    <property type="project" value="UniProtKB-EC"/>
</dbReference>
<dbReference type="Proteomes" id="UP000184295">
    <property type="component" value="Unassembled WGS sequence"/>
</dbReference>
<dbReference type="GO" id="GO:1990481">
    <property type="term" value="P:mRNA pseudouridine synthesis"/>
    <property type="evidence" value="ECO:0007669"/>
    <property type="project" value="TreeGrafter"/>
</dbReference>
<feature type="domain" description="Pseudouridine synthase II N-terminal" evidence="6">
    <location>
        <begin position="24"/>
        <end position="172"/>
    </location>
</feature>
<dbReference type="InterPro" id="IPR014780">
    <property type="entry name" value="tRNA_psdUridine_synth_TruB"/>
</dbReference>
<evidence type="ECO:0000256" key="3">
    <source>
        <dbReference type="ARBA" id="ARBA00022694"/>
    </source>
</evidence>
<reference evidence="9" key="1">
    <citation type="submission" date="2016-11" db="EMBL/GenBank/DDBJ databases">
        <authorList>
            <person name="Varghese N."/>
            <person name="Submissions S."/>
        </authorList>
    </citation>
    <scope>NUCLEOTIDE SEQUENCE [LARGE SCALE GENOMIC DNA]</scope>
    <source>
        <strain evidence="9">DSM 19514</strain>
    </source>
</reference>
<dbReference type="GO" id="GO:0003723">
    <property type="term" value="F:RNA binding"/>
    <property type="evidence" value="ECO:0007669"/>
    <property type="project" value="InterPro"/>
</dbReference>
<comment type="function">
    <text evidence="5">Responsible for synthesis of pseudouridine from uracil-55 in the psi GC loop of transfer RNAs.</text>
</comment>
<dbReference type="AlphaFoldDB" id="A0A1M4TNY7"/>
<gene>
    <name evidence="5" type="primary">truB</name>
    <name evidence="8" type="ORF">SAMN02745225_00679</name>
</gene>
<dbReference type="Pfam" id="PF16198">
    <property type="entry name" value="TruB_C_2"/>
    <property type="match status" value="1"/>
</dbReference>
<dbReference type="EMBL" id="FQUL01000006">
    <property type="protein sequence ID" value="SHE46229.1"/>
    <property type="molecule type" value="Genomic_DNA"/>
</dbReference>
<accession>A0A1M4TNY7</accession>
<keyword evidence="4 5" id="KW-0413">Isomerase</keyword>
<evidence type="ECO:0000313" key="9">
    <source>
        <dbReference type="Proteomes" id="UP000184295"/>
    </source>
</evidence>
<evidence type="ECO:0000256" key="2">
    <source>
        <dbReference type="ARBA" id="ARBA00005642"/>
    </source>
</evidence>
<dbReference type="Pfam" id="PF01509">
    <property type="entry name" value="TruB_N"/>
    <property type="match status" value="1"/>
</dbReference>
<dbReference type="RefSeq" id="WP_072788744.1">
    <property type="nucleotide sequence ID" value="NZ_FQUL01000006.1"/>
</dbReference>
<comment type="similarity">
    <text evidence="2 5">Belongs to the pseudouridine synthase TruB family. Type 1 subfamily.</text>
</comment>
<dbReference type="EC" id="5.4.99.25" evidence="5"/>
<evidence type="ECO:0000259" key="7">
    <source>
        <dbReference type="Pfam" id="PF16198"/>
    </source>
</evidence>
<sequence length="307" mass="32800">MVRGVFAVDKESGPTSQRVLNLCKDRLRTKKLGHSGTLDPLASGLLVVAAGPSTRLLSYITGAEKRYLAHFVLGVTTDTYDITGVVLSKSDASGIGLSDVLAAKAALEGEIQQCPPRFSAIHVDGRRAYDLARKNVEFEIEPRSATVYGLDIDENEDGSFLMSCHVSSGTYVRSLIFDLGQILGVGATMTALRRTHVGAISLEKAKKVESLSPDDVLSPKEVFPLDVHLVLGDDREISNIRNGRSIALQDSILHKVEPSPLVCGVRAFLYEGNTVSFDGLLAVGEVSNGLFAPKVVMPGGGAPIDRP</sequence>
<dbReference type="SUPFAM" id="SSF55120">
    <property type="entry name" value="Pseudouridine synthase"/>
    <property type="match status" value="1"/>
</dbReference>
<dbReference type="OrthoDB" id="9802309at2"/>
<dbReference type="InterPro" id="IPR020103">
    <property type="entry name" value="PsdUridine_synth_cat_dom_sf"/>
</dbReference>
<dbReference type="PANTHER" id="PTHR13767:SF2">
    <property type="entry name" value="PSEUDOURIDYLATE SYNTHASE TRUB1"/>
    <property type="match status" value="1"/>
</dbReference>
<proteinExistence type="inferred from homology"/>
<dbReference type="InterPro" id="IPR002501">
    <property type="entry name" value="PsdUridine_synth_N"/>
</dbReference>
<dbReference type="CDD" id="cd02573">
    <property type="entry name" value="PseudoU_synth_EcTruB"/>
    <property type="match status" value="1"/>
</dbReference>
<keyword evidence="9" id="KW-1185">Reference proteome</keyword>